<dbReference type="Proteomes" id="UP000824540">
    <property type="component" value="Unassembled WGS sequence"/>
</dbReference>
<evidence type="ECO:0000313" key="2">
    <source>
        <dbReference type="Proteomes" id="UP000824540"/>
    </source>
</evidence>
<sequence>DLDLQRKQATFIRRVHTPYDFCKTNIRTRVIYPAFGLPAGDSRRRLGAQHLQLTLQSDRRMSALAEALPEKRNEK</sequence>
<gene>
    <name evidence="1" type="ORF">JZ751_003430</name>
</gene>
<organism evidence="1 2">
    <name type="scientific">Albula glossodonta</name>
    <name type="common">roundjaw bonefish</name>
    <dbReference type="NCBI Taxonomy" id="121402"/>
    <lineage>
        <taxon>Eukaryota</taxon>
        <taxon>Metazoa</taxon>
        <taxon>Chordata</taxon>
        <taxon>Craniata</taxon>
        <taxon>Vertebrata</taxon>
        <taxon>Euteleostomi</taxon>
        <taxon>Actinopterygii</taxon>
        <taxon>Neopterygii</taxon>
        <taxon>Teleostei</taxon>
        <taxon>Albuliformes</taxon>
        <taxon>Albulidae</taxon>
        <taxon>Albula</taxon>
    </lineage>
</organism>
<accession>A0A8T2NB03</accession>
<comment type="caution">
    <text evidence="1">The sequence shown here is derived from an EMBL/GenBank/DDBJ whole genome shotgun (WGS) entry which is preliminary data.</text>
</comment>
<evidence type="ECO:0000313" key="1">
    <source>
        <dbReference type="EMBL" id="KAG9335951.1"/>
    </source>
</evidence>
<feature type="non-terminal residue" evidence="1">
    <location>
        <position position="1"/>
    </location>
</feature>
<keyword evidence="2" id="KW-1185">Reference proteome</keyword>
<protein>
    <submittedName>
        <fullName evidence="1">Uncharacterized protein</fullName>
    </submittedName>
</protein>
<dbReference type="EMBL" id="JAFBMS010000105">
    <property type="protein sequence ID" value="KAG9335951.1"/>
    <property type="molecule type" value="Genomic_DNA"/>
</dbReference>
<name>A0A8T2NB03_9TELE</name>
<dbReference type="AlphaFoldDB" id="A0A8T2NB03"/>
<proteinExistence type="predicted"/>
<reference evidence="1" key="1">
    <citation type="thesis" date="2021" institute="BYU ScholarsArchive" country="Provo, UT, USA">
        <title>Applications of and Algorithms for Genome Assembly and Genomic Analyses with an Emphasis on Marine Teleosts.</title>
        <authorList>
            <person name="Pickett B.D."/>
        </authorList>
    </citation>
    <scope>NUCLEOTIDE SEQUENCE</scope>
    <source>
        <strain evidence="1">HI-2016</strain>
    </source>
</reference>